<accession>A0ABN3DRM3</accession>
<protein>
    <submittedName>
        <fullName evidence="6">Aminotransferase class V-fold PLP-dependent enzyme</fullName>
    </submittedName>
</protein>
<gene>
    <name evidence="6" type="ORF">GCM10010430_21560</name>
</gene>
<sequence>MERIDLERVRRDTAGCARVVHLNNAGAALQPRPVVDAVMRHLRLEEEVGGYEAAGAEADRIEHTYDALARLVCAGREDIAVVENATRAWDMAFYSIPWAPGDRILTARAEYASNVIAFLQAARRYGVQVEVVPDDDSGQTDVQALREMIDERVRLVAVTHVPTQGGLVNPAAEIGRVTREAGAIYLLDACQSVGQFPVDVTEVGCDLLSATGRKFLRGPRGTGFLYCSPRVRTRLEPPFLDLHAATWTSPDTYRIRDDARRFESWETFYAGKIGLGVAADYALELGLDAIEERITRLADVLRRRLRALPGVSVHDRGARQCGIVTFTVEGRDSHRIAQDLREQGINVSVSTTDSARWDFEARNLTSVVRASVHYYNTEDELDRLCEALPGPRAAQSART</sequence>
<dbReference type="InterPro" id="IPR015422">
    <property type="entry name" value="PyrdxlP-dep_Trfase_small"/>
</dbReference>
<dbReference type="InterPro" id="IPR020578">
    <property type="entry name" value="Aminotrans_V_PyrdxlP_BS"/>
</dbReference>
<organism evidence="6 7">
    <name type="scientific">Kitasatospora cystarginea</name>
    <dbReference type="NCBI Taxonomy" id="58350"/>
    <lineage>
        <taxon>Bacteria</taxon>
        <taxon>Bacillati</taxon>
        <taxon>Actinomycetota</taxon>
        <taxon>Actinomycetes</taxon>
        <taxon>Kitasatosporales</taxon>
        <taxon>Streptomycetaceae</taxon>
        <taxon>Kitasatospora</taxon>
    </lineage>
</organism>
<comment type="cofactor">
    <cofactor evidence="1 4">
        <name>pyridoxal 5'-phosphate</name>
        <dbReference type="ChEBI" id="CHEBI:597326"/>
    </cofactor>
</comment>
<dbReference type="GO" id="GO:0008483">
    <property type="term" value="F:transaminase activity"/>
    <property type="evidence" value="ECO:0007669"/>
    <property type="project" value="UniProtKB-KW"/>
</dbReference>
<dbReference type="Gene3D" id="3.90.1150.10">
    <property type="entry name" value="Aspartate Aminotransferase, domain 1"/>
    <property type="match status" value="1"/>
</dbReference>
<dbReference type="InterPro" id="IPR015424">
    <property type="entry name" value="PyrdxlP-dep_Trfase"/>
</dbReference>
<dbReference type="Proteomes" id="UP001500305">
    <property type="component" value="Unassembled WGS sequence"/>
</dbReference>
<dbReference type="Pfam" id="PF00266">
    <property type="entry name" value="Aminotran_5"/>
    <property type="match status" value="1"/>
</dbReference>
<keyword evidence="6" id="KW-0808">Transferase</keyword>
<keyword evidence="7" id="KW-1185">Reference proteome</keyword>
<keyword evidence="6" id="KW-0032">Aminotransferase</keyword>
<dbReference type="PANTHER" id="PTHR43586:SF24">
    <property type="entry name" value="BLR4730 PROTEIN"/>
    <property type="match status" value="1"/>
</dbReference>
<dbReference type="PANTHER" id="PTHR43586">
    <property type="entry name" value="CYSTEINE DESULFURASE"/>
    <property type="match status" value="1"/>
</dbReference>
<dbReference type="Gene3D" id="3.40.640.10">
    <property type="entry name" value="Type I PLP-dependent aspartate aminotransferase-like (Major domain)"/>
    <property type="match status" value="1"/>
</dbReference>
<evidence type="ECO:0000256" key="2">
    <source>
        <dbReference type="ARBA" id="ARBA00022898"/>
    </source>
</evidence>
<evidence type="ECO:0000313" key="6">
    <source>
        <dbReference type="EMBL" id="GAA2239876.1"/>
    </source>
</evidence>
<dbReference type="EMBL" id="BAAATR010000007">
    <property type="protein sequence ID" value="GAA2239876.1"/>
    <property type="molecule type" value="Genomic_DNA"/>
</dbReference>
<evidence type="ECO:0000313" key="7">
    <source>
        <dbReference type="Proteomes" id="UP001500305"/>
    </source>
</evidence>
<feature type="domain" description="Aminotransferase class V" evidence="5">
    <location>
        <begin position="21"/>
        <end position="384"/>
    </location>
</feature>
<reference evidence="6 7" key="1">
    <citation type="journal article" date="2019" name="Int. J. Syst. Evol. Microbiol.">
        <title>The Global Catalogue of Microorganisms (GCM) 10K type strain sequencing project: providing services to taxonomists for standard genome sequencing and annotation.</title>
        <authorList>
            <consortium name="The Broad Institute Genomics Platform"/>
            <consortium name="The Broad Institute Genome Sequencing Center for Infectious Disease"/>
            <person name="Wu L."/>
            <person name="Ma J."/>
        </authorList>
    </citation>
    <scope>NUCLEOTIDE SEQUENCE [LARGE SCALE GENOMIC DNA]</scope>
    <source>
        <strain evidence="6 7">JCM 7356</strain>
    </source>
</reference>
<dbReference type="InterPro" id="IPR015421">
    <property type="entry name" value="PyrdxlP-dep_Trfase_major"/>
</dbReference>
<evidence type="ECO:0000256" key="3">
    <source>
        <dbReference type="RuleBase" id="RU004075"/>
    </source>
</evidence>
<dbReference type="PROSITE" id="PS00595">
    <property type="entry name" value="AA_TRANSFER_CLASS_5"/>
    <property type="match status" value="1"/>
</dbReference>
<dbReference type="InterPro" id="IPR000192">
    <property type="entry name" value="Aminotrans_V_dom"/>
</dbReference>
<comment type="caution">
    <text evidence="6">The sequence shown here is derived from an EMBL/GenBank/DDBJ whole genome shotgun (WGS) entry which is preliminary data.</text>
</comment>
<comment type="similarity">
    <text evidence="3">Belongs to the class-V pyridoxal-phosphate-dependent aminotransferase family.</text>
</comment>
<keyword evidence="2" id="KW-0663">Pyridoxal phosphate</keyword>
<name>A0ABN3DRM3_9ACTN</name>
<dbReference type="RefSeq" id="WP_344636065.1">
    <property type="nucleotide sequence ID" value="NZ_BAAATR010000007.1"/>
</dbReference>
<proteinExistence type="inferred from homology"/>
<evidence type="ECO:0000256" key="4">
    <source>
        <dbReference type="RuleBase" id="RU004504"/>
    </source>
</evidence>
<evidence type="ECO:0000259" key="5">
    <source>
        <dbReference type="Pfam" id="PF00266"/>
    </source>
</evidence>
<dbReference type="SUPFAM" id="SSF53383">
    <property type="entry name" value="PLP-dependent transferases"/>
    <property type="match status" value="1"/>
</dbReference>
<evidence type="ECO:0000256" key="1">
    <source>
        <dbReference type="ARBA" id="ARBA00001933"/>
    </source>
</evidence>